<dbReference type="PRINTS" id="PR00952">
    <property type="entry name" value="TYPE3IMQPROT"/>
</dbReference>
<keyword evidence="8 9" id="KW-0975">Bacterial flagellum</keyword>
<evidence type="ECO:0000256" key="6">
    <source>
        <dbReference type="ARBA" id="ARBA00022989"/>
    </source>
</evidence>
<keyword evidence="6 9" id="KW-1133">Transmembrane helix</keyword>
<evidence type="ECO:0000256" key="3">
    <source>
        <dbReference type="ARBA" id="ARBA00021718"/>
    </source>
</evidence>
<dbReference type="InterPro" id="IPR006305">
    <property type="entry name" value="FliQ"/>
</dbReference>
<dbReference type="PIRSF" id="PIRSF004669">
    <property type="entry name" value="FliQ"/>
    <property type="match status" value="1"/>
</dbReference>
<evidence type="ECO:0000256" key="7">
    <source>
        <dbReference type="ARBA" id="ARBA00023136"/>
    </source>
</evidence>
<evidence type="ECO:0000256" key="5">
    <source>
        <dbReference type="ARBA" id="ARBA00022692"/>
    </source>
</evidence>
<dbReference type="PANTHER" id="PTHR34040">
    <property type="entry name" value="FLAGELLAR BIOSYNTHETIC PROTEIN FLIQ"/>
    <property type="match status" value="1"/>
</dbReference>
<dbReference type="OrthoDB" id="9806440at2"/>
<evidence type="ECO:0000256" key="2">
    <source>
        <dbReference type="ARBA" id="ARBA00006156"/>
    </source>
</evidence>
<dbReference type="GO" id="GO:0009425">
    <property type="term" value="C:bacterial-type flagellum basal body"/>
    <property type="evidence" value="ECO:0007669"/>
    <property type="project" value="UniProtKB-SubCell"/>
</dbReference>
<comment type="subcellular location">
    <subcellularLocation>
        <location evidence="1 9">Cell membrane</location>
        <topology evidence="1">Multi-pass membrane protein</topology>
    </subcellularLocation>
    <subcellularLocation>
        <location evidence="9">Bacterial flagellum basal body</location>
    </subcellularLocation>
</comment>
<dbReference type="InterPro" id="IPR002191">
    <property type="entry name" value="Bac_export_3"/>
</dbReference>
<keyword evidence="5 9" id="KW-0812">Transmembrane</keyword>
<sequence length="91" mass="9758">MNAQTTIDLTRQAMMMCLVIGAPVLVVGMVVGLLIGFLQALTQVQDQTVSFVPKILAMAVALAFTLPWLLHKLAGYTVELFSNIPDRIAGG</sequence>
<dbReference type="EMBL" id="PUIA01000064">
    <property type="protein sequence ID" value="PQO26758.1"/>
    <property type="molecule type" value="Genomic_DNA"/>
</dbReference>
<name>A0A2S8F3N5_9BACT</name>
<dbReference type="GO" id="GO:0044780">
    <property type="term" value="P:bacterial-type flagellum assembly"/>
    <property type="evidence" value="ECO:0007669"/>
    <property type="project" value="InterPro"/>
</dbReference>
<keyword evidence="7 9" id="KW-0472">Membrane</keyword>
<evidence type="ECO:0000313" key="11">
    <source>
        <dbReference type="Proteomes" id="UP000240009"/>
    </source>
</evidence>
<feature type="transmembrane region" description="Helical" evidence="9">
    <location>
        <begin position="51"/>
        <end position="70"/>
    </location>
</feature>
<evidence type="ECO:0000256" key="8">
    <source>
        <dbReference type="ARBA" id="ARBA00023143"/>
    </source>
</evidence>
<feature type="transmembrane region" description="Helical" evidence="9">
    <location>
        <begin position="12"/>
        <end position="39"/>
    </location>
</feature>
<keyword evidence="4 9" id="KW-1003">Cell membrane</keyword>
<evidence type="ECO:0000256" key="4">
    <source>
        <dbReference type="ARBA" id="ARBA00022475"/>
    </source>
</evidence>
<dbReference type="GO" id="GO:0009306">
    <property type="term" value="P:protein secretion"/>
    <property type="evidence" value="ECO:0007669"/>
    <property type="project" value="InterPro"/>
</dbReference>
<dbReference type="RefSeq" id="WP_105357011.1">
    <property type="nucleotide sequence ID" value="NZ_PUIA01000064.1"/>
</dbReference>
<accession>A0A2S8F3N5</accession>
<dbReference type="PANTHER" id="PTHR34040:SF2">
    <property type="entry name" value="FLAGELLAR BIOSYNTHETIC PROTEIN FLIQ"/>
    <property type="match status" value="1"/>
</dbReference>
<evidence type="ECO:0000256" key="9">
    <source>
        <dbReference type="RuleBase" id="RU364090"/>
    </source>
</evidence>
<comment type="function">
    <text evidence="9">Role in flagellar biosynthesis.</text>
</comment>
<keyword evidence="10" id="KW-0966">Cell projection</keyword>
<keyword evidence="10" id="KW-0969">Cilium</keyword>
<evidence type="ECO:0000256" key="1">
    <source>
        <dbReference type="ARBA" id="ARBA00004651"/>
    </source>
</evidence>
<dbReference type="NCBIfam" id="TIGR01402">
    <property type="entry name" value="fliQ"/>
    <property type="match status" value="1"/>
</dbReference>
<dbReference type="Pfam" id="PF01313">
    <property type="entry name" value="Bac_export_3"/>
    <property type="match status" value="1"/>
</dbReference>
<dbReference type="GO" id="GO:0005886">
    <property type="term" value="C:plasma membrane"/>
    <property type="evidence" value="ECO:0007669"/>
    <property type="project" value="UniProtKB-SubCell"/>
</dbReference>
<keyword evidence="10" id="KW-0282">Flagellum</keyword>
<reference evidence="10 11" key="1">
    <citation type="submission" date="2018-02" db="EMBL/GenBank/DDBJ databases">
        <title>Comparative genomes isolates from brazilian mangrove.</title>
        <authorList>
            <person name="Araujo J.E."/>
            <person name="Taketani R.G."/>
            <person name="Silva M.C.P."/>
            <person name="Loureco M.V."/>
            <person name="Andreote F.D."/>
        </authorList>
    </citation>
    <scope>NUCLEOTIDE SEQUENCE [LARGE SCALE GENOMIC DNA]</scope>
    <source>
        <strain evidence="10 11">HEX-2 MGV</strain>
    </source>
</reference>
<comment type="caution">
    <text evidence="10">The sequence shown here is derived from an EMBL/GenBank/DDBJ whole genome shotgun (WGS) entry which is preliminary data.</text>
</comment>
<evidence type="ECO:0000313" key="10">
    <source>
        <dbReference type="EMBL" id="PQO26758.1"/>
    </source>
</evidence>
<gene>
    <name evidence="9 10" type="primary">fliQ</name>
    <name evidence="10" type="ORF">C5Y96_19950</name>
</gene>
<dbReference type="Proteomes" id="UP000240009">
    <property type="component" value="Unassembled WGS sequence"/>
</dbReference>
<proteinExistence type="inferred from homology"/>
<comment type="similarity">
    <text evidence="2 9">Belongs to the FliQ/MopD/SpaQ family.</text>
</comment>
<organism evidence="10 11">
    <name type="scientific">Blastopirellula marina</name>
    <dbReference type="NCBI Taxonomy" id="124"/>
    <lineage>
        <taxon>Bacteria</taxon>
        <taxon>Pseudomonadati</taxon>
        <taxon>Planctomycetota</taxon>
        <taxon>Planctomycetia</taxon>
        <taxon>Pirellulales</taxon>
        <taxon>Pirellulaceae</taxon>
        <taxon>Blastopirellula</taxon>
    </lineage>
</organism>
<dbReference type="AlphaFoldDB" id="A0A2S8F3N5"/>
<protein>
    <recommendedName>
        <fullName evidence="3 9">Flagellar biosynthetic protein FliQ</fullName>
    </recommendedName>
</protein>